<dbReference type="EMBL" id="CAJGYO010000003">
    <property type="protein sequence ID" value="CAD6221261.1"/>
    <property type="molecule type" value="Genomic_DNA"/>
</dbReference>
<name>A0A811NCB8_9POAL</name>
<dbReference type="AlphaFoldDB" id="A0A811NCB8"/>
<accession>A0A811NCB8</accession>
<evidence type="ECO:0000313" key="2">
    <source>
        <dbReference type="EMBL" id="CAD6221261.1"/>
    </source>
</evidence>
<feature type="region of interest" description="Disordered" evidence="1">
    <location>
        <begin position="1"/>
        <end position="58"/>
    </location>
</feature>
<sequence>MLTDSQARTISDLPGVLGARPNTEHSIGDPTMEDEEDFTEQDEDDFTEHPTVDDEDDFTENSIDDILRWKWKMKMKKSWTTRELDFSAMLNTSSVHLRRELMKQ</sequence>
<evidence type="ECO:0000313" key="3">
    <source>
        <dbReference type="Proteomes" id="UP000604825"/>
    </source>
</evidence>
<protein>
    <submittedName>
        <fullName evidence="2">Uncharacterized protein</fullName>
    </submittedName>
</protein>
<reference evidence="2" key="1">
    <citation type="submission" date="2020-10" db="EMBL/GenBank/DDBJ databases">
        <authorList>
            <person name="Han B."/>
            <person name="Lu T."/>
            <person name="Zhao Q."/>
            <person name="Huang X."/>
            <person name="Zhao Y."/>
        </authorList>
    </citation>
    <scope>NUCLEOTIDE SEQUENCE</scope>
</reference>
<feature type="compositionally biased region" description="Acidic residues" evidence="1">
    <location>
        <begin position="31"/>
        <end position="46"/>
    </location>
</feature>
<dbReference type="Proteomes" id="UP000604825">
    <property type="component" value="Unassembled WGS sequence"/>
</dbReference>
<gene>
    <name evidence="2" type="ORF">NCGR_LOCUS14602</name>
</gene>
<keyword evidence="3" id="KW-1185">Reference proteome</keyword>
<proteinExistence type="predicted"/>
<evidence type="ECO:0000256" key="1">
    <source>
        <dbReference type="SAM" id="MobiDB-lite"/>
    </source>
</evidence>
<organism evidence="2 3">
    <name type="scientific">Miscanthus lutarioriparius</name>
    <dbReference type="NCBI Taxonomy" id="422564"/>
    <lineage>
        <taxon>Eukaryota</taxon>
        <taxon>Viridiplantae</taxon>
        <taxon>Streptophyta</taxon>
        <taxon>Embryophyta</taxon>
        <taxon>Tracheophyta</taxon>
        <taxon>Spermatophyta</taxon>
        <taxon>Magnoliopsida</taxon>
        <taxon>Liliopsida</taxon>
        <taxon>Poales</taxon>
        <taxon>Poaceae</taxon>
        <taxon>PACMAD clade</taxon>
        <taxon>Panicoideae</taxon>
        <taxon>Andropogonodae</taxon>
        <taxon>Andropogoneae</taxon>
        <taxon>Saccharinae</taxon>
        <taxon>Miscanthus</taxon>
    </lineage>
</organism>
<comment type="caution">
    <text evidence="2">The sequence shown here is derived from an EMBL/GenBank/DDBJ whole genome shotgun (WGS) entry which is preliminary data.</text>
</comment>